<keyword evidence="1" id="KW-0732">Signal</keyword>
<accession>A0A0F7U2N6</accession>
<dbReference type="EMBL" id="CDHK01000017">
    <property type="protein sequence ID" value="CEJ62511.1"/>
    <property type="molecule type" value="Genomic_DNA"/>
</dbReference>
<evidence type="ECO:0000313" key="3">
    <source>
        <dbReference type="Proteomes" id="UP000042958"/>
    </source>
</evidence>
<name>A0A0F7U2N6_PENBI</name>
<reference evidence="3" key="1">
    <citation type="journal article" date="2015" name="Genome Announc.">
        <title>Draft genome sequence of the fungus Penicillium brasilianum MG11.</title>
        <authorList>
            <person name="Horn F."/>
            <person name="Linde J."/>
            <person name="Mattern D.J."/>
            <person name="Walther G."/>
            <person name="Guthke R."/>
            <person name="Brakhage A.A."/>
            <person name="Valiante V."/>
        </authorList>
    </citation>
    <scope>NUCLEOTIDE SEQUENCE [LARGE SCALE GENOMIC DNA]</scope>
    <source>
        <strain evidence="3">MG11</strain>
    </source>
</reference>
<sequence>MFVRLIPLLCALLVSLQGITGLPSTNGELSDEAAEQIRENIARILADNSTVAVTGSDPIRSLAKRINGNCSLNCTRRTVTITDSAVCSSVEAAGPSTSARTGTYVAIDSCEIIANGDINISISASNNGGLIVIVFDRVRMHATGDININIDNSWLEEGCELWVYFEDVTIGPDINGDIDIVSHIDFGESS</sequence>
<keyword evidence="3" id="KW-1185">Reference proteome</keyword>
<dbReference type="OrthoDB" id="4526552at2759"/>
<organism evidence="2 3">
    <name type="scientific">Penicillium brasilianum</name>
    <dbReference type="NCBI Taxonomy" id="104259"/>
    <lineage>
        <taxon>Eukaryota</taxon>
        <taxon>Fungi</taxon>
        <taxon>Dikarya</taxon>
        <taxon>Ascomycota</taxon>
        <taxon>Pezizomycotina</taxon>
        <taxon>Eurotiomycetes</taxon>
        <taxon>Eurotiomycetidae</taxon>
        <taxon>Eurotiales</taxon>
        <taxon>Aspergillaceae</taxon>
        <taxon>Penicillium</taxon>
    </lineage>
</organism>
<dbReference type="Proteomes" id="UP000042958">
    <property type="component" value="Unassembled WGS sequence"/>
</dbReference>
<evidence type="ECO:0000313" key="2">
    <source>
        <dbReference type="EMBL" id="CEJ62511.1"/>
    </source>
</evidence>
<proteinExistence type="predicted"/>
<feature type="signal peptide" evidence="1">
    <location>
        <begin position="1"/>
        <end position="21"/>
    </location>
</feature>
<evidence type="ECO:0000256" key="1">
    <source>
        <dbReference type="SAM" id="SignalP"/>
    </source>
</evidence>
<dbReference type="AlphaFoldDB" id="A0A0F7U2N6"/>
<gene>
    <name evidence="2" type="ORF">PMG11_11008</name>
</gene>
<protein>
    <submittedName>
        <fullName evidence="2">Uncharacterized protein</fullName>
    </submittedName>
</protein>
<feature type="chain" id="PRO_5002522940" evidence="1">
    <location>
        <begin position="22"/>
        <end position="190"/>
    </location>
</feature>